<evidence type="ECO:0000256" key="8">
    <source>
        <dbReference type="ARBA" id="ARBA00046280"/>
    </source>
</evidence>
<keyword evidence="4" id="KW-0653">Protein transport</keyword>
<dbReference type="CDD" id="cd15853">
    <property type="entry name" value="SNARE_Bet1"/>
    <property type="match status" value="1"/>
</dbReference>
<evidence type="ECO:0008006" key="12">
    <source>
        <dbReference type="Google" id="ProtNLM"/>
    </source>
</evidence>
<dbReference type="InterPro" id="IPR039899">
    <property type="entry name" value="BET1_SNARE"/>
</dbReference>
<dbReference type="STRING" id="5217.A0A4Q1B9K0"/>
<proteinExistence type="predicted"/>
<organism evidence="10 11">
    <name type="scientific">Tremella mesenterica</name>
    <name type="common">Jelly fungus</name>
    <dbReference type="NCBI Taxonomy" id="5217"/>
    <lineage>
        <taxon>Eukaryota</taxon>
        <taxon>Fungi</taxon>
        <taxon>Dikarya</taxon>
        <taxon>Basidiomycota</taxon>
        <taxon>Agaricomycotina</taxon>
        <taxon>Tremellomycetes</taxon>
        <taxon>Tremellales</taxon>
        <taxon>Tremellaceae</taxon>
        <taxon>Tremella</taxon>
    </lineage>
</organism>
<keyword evidence="11" id="KW-1185">Reference proteome</keyword>
<evidence type="ECO:0000313" key="10">
    <source>
        <dbReference type="EMBL" id="RXK34627.1"/>
    </source>
</evidence>
<keyword evidence="7 9" id="KW-0472">Membrane</keyword>
<feature type="transmembrane region" description="Helical" evidence="9">
    <location>
        <begin position="117"/>
        <end position="135"/>
    </location>
</feature>
<accession>A0A4Q1B9K0</accession>
<dbReference type="GO" id="GO:0000139">
    <property type="term" value="C:Golgi membrane"/>
    <property type="evidence" value="ECO:0007669"/>
    <property type="project" value="UniProtKB-SubCell"/>
</dbReference>
<keyword evidence="6" id="KW-0333">Golgi apparatus</keyword>
<name>A0A4Q1B9K0_TREME</name>
<dbReference type="AlphaFoldDB" id="A0A4Q1B9K0"/>
<evidence type="ECO:0000256" key="4">
    <source>
        <dbReference type="ARBA" id="ARBA00022927"/>
    </source>
</evidence>
<evidence type="ECO:0000256" key="6">
    <source>
        <dbReference type="ARBA" id="ARBA00023034"/>
    </source>
</evidence>
<dbReference type="InParanoid" id="A0A4Q1B9K0"/>
<keyword evidence="5 9" id="KW-1133">Transmembrane helix</keyword>
<gene>
    <name evidence="10" type="ORF">M231_08117</name>
</gene>
<evidence type="ECO:0000256" key="9">
    <source>
        <dbReference type="SAM" id="Phobius"/>
    </source>
</evidence>
<evidence type="ECO:0000313" key="11">
    <source>
        <dbReference type="Proteomes" id="UP000289152"/>
    </source>
</evidence>
<dbReference type="PANTHER" id="PTHR12791">
    <property type="entry name" value="GOLGI SNARE BET1-RELATED"/>
    <property type="match status" value="1"/>
</dbReference>
<evidence type="ECO:0000256" key="2">
    <source>
        <dbReference type="ARBA" id="ARBA00022448"/>
    </source>
</evidence>
<dbReference type="Proteomes" id="UP000289152">
    <property type="component" value="Unassembled WGS sequence"/>
</dbReference>
<comment type="caution">
    <text evidence="10">The sequence shown here is derived from an EMBL/GenBank/DDBJ whole genome shotgun (WGS) entry which is preliminary data.</text>
</comment>
<feature type="non-terminal residue" evidence="10">
    <location>
        <position position="1"/>
    </location>
</feature>
<dbReference type="GO" id="GO:0015031">
    <property type="term" value="P:protein transport"/>
    <property type="evidence" value="ECO:0007669"/>
    <property type="project" value="UniProtKB-KW"/>
</dbReference>
<reference evidence="10 11" key="1">
    <citation type="submission" date="2016-06" db="EMBL/GenBank/DDBJ databases">
        <title>Evolution of pathogenesis and genome organization in the Tremellales.</title>
        <authorList>
            <person name="Cuomo C."/>
            <person name="Litvintseva A."/>
            <person name="Heitman J."/>
            <person name="Chen Y."/>
            <person name="Sun S."/>
            <person name="Springer D."/>
            <person name="Dromer F."/>
            <person name="Young S."/>
            <person name="Zeng Q."/>
            <person name="Chapman S."/>
            <person name="Gujja S."/>
            <person name="Saif S."/>
            <person name="Birren B."/>
        </authorList>
    </citation>
    <scope>NUCLEOTIDE SEQUENCE [LARGE SCALE GENOMIC DNA]</scope>
    <source>
        <strain evidence="10 11">ATCC 28783</strain>
    </source>
</reference>
<evidence type="ECO:0000256" key="7">
    <source>
        <dbReference type="ARBA" id="ARBA00023136"/>
    </source>
</evidence>
<evidence type="ECO:0000256" key="3">
    <source>
        <dbReference type="ARBA" id="ARBA00022692"/>
    </source>
</evidence>
<dbReference type="OrthoDB" id="3063237at2759"/>
<evidence type="ECO:0000256" key="5">
    <source>
        <dbReference type="ARBA" id="ARBA00022989"/>
    </source>
</evidence>
<sequence>TTDQTLEHQNEEELNSLHGKIRQLKSVTIDILDDSTRGNQNLDQMVSTQTIRNIFNAFTCHLSEAASIEPYRYAGCMGPVPDEKSNTFSRLTGSLFSTSRHHSRSVAATSTIRQYRMIAYIVGVVVLLWLILRLWPSGGGSIPAKDIEVEYR</sequence>
<keyword evidence="2" id="KW-0813">Transport</keyword>
<keyword evidence="3 9" id="KW-0812">Transmembrane</keyword>
<dbReference type="EMBL" id="SDIL01000280">
    <property type="protein sequence ID" value="RXK34627.1"/>
    <property type="molecule type" value="Genomic_DNA"/>
</dbReference>
<comment type="subcellular location">
    <subcellularLocation>
        <location evidence="8">Endomembrane system</location>
        <topology evidence="8">Single-pass type IV membrane protein</topology>
    </subcellularLocation>
    <subcellularLocation>
        <location evidence="1">Golgi apparatus membrane</location>
    </subcellularLocation>
</comment>
<protein>
    <recommendedName>
        <fullName evidence="12">t-SNARE coiled-coil homology domain-containing protein</fullName>
    </recommendedName>
</protein>
<evidence type="ECO:0000256" key="1">
    <source>
        <dbReference type="ARBA" id="ARBA00004394"/>
    </source>
</evidence>